<dbReference type="KEGG" id="bka:AH68_02950"/>
<dbReference type="InterPro" id="IPR036388">
    <property type="entry name" value="WH-like_DNA-bd_sf"/>
</dbReference>
<keyword evidence="2 4" id="KW-0418">Kinase</keyword>
<dbReference type="SUPFAM" id="SSF53613">
    <property type="entry name" value="Ribokinase-like"/>
    <property type="match status" value="1"/>
</dbReference>
<protein>
    <submittedName>
        <fullName evidence="4">Kinase</fullName>
    </submittedName>
</protein>
<reference evidence="4 5" key="1">
    <citation type="journal article" date="2015" name="Genome Announc.">
        <title>Complete and Assembled Genome Sequence of Bifidobacterium kashiwanohense PV20-2, Isolated from the Feces of an Anemic Kenyan Infant.</title>
        <authorList>
            <person name="Vazquez-Gutierrez P."/>
            <person name="Lacroix C."/>
            <person name="Chassard C."/>
            <person name="Klumpp J."/>
            <person name="Jans C."/>
            <person name="Stevens M.J."/>
        </authorList>
    </citation>
    <scope>NUCLEOTIDE SEQUENCE [LARGE SCALE GENOMIC DNA]</scope>
    <source>
        <strain evidence="4 5">PV20-2</strain>
    </source>
</reference>
<dbReference type="InterPro" id="IPR011611">
    <property type="entry name" value="PfkB_dom"/>
</dbReference>
<dbReference type="PANTHER" id="PTHR10584">
    <property type="entry name" value="SUGAR KINASE"/>
    <property type="match status" value="1"/>
</dbReference>
<dbReference type="AlphaFoldDB" id="A0A0A7I1L9"/>
<dbReference type="Pfam" id="PF13412">
    <property type="entry name" value="HTH_24"/>
    <property type="match status" value="1"/>
</dbReference>
<dbReference type="Proteomes" id="UP000030625">
    <property type="component" value="Chromosome"/>
</dbReference>
<dbReference type="InterPro" id="IPR002173">
    <property type="entry name" value="Carboh/pur_kinase_PfkB_CS"/>
</dbReference>
<dbReference type="SUPFAM" id="SSF46785">
    <property type="entry name" value="Winged helix' DNA-binding domain"/>
    <property type="match status" value="1"/>
</dbReference>
<evidence type="ECO:0000256" key="1">
    <source>
        <dbReference type="ARBA" id="ARBA00022679"/>
    </source>
</evidence>
<evidence type="ECO:0000256" key="2">
    <source>
        <dbReference type="ARBA" id="ARBA00022777"/>
    </source>
</evidence>
<dbReference type="InterPro" id="IPR029056">
    <property type="entry name" value="Ribokinase-like"/>
</dbReference>
<accession>A0A0A7I1L9</accession>
<dbReference type="Gene3D" id="1.10.10.10">
    <property type="entry name" value="Winged helix-like DNA-binding domain superfamily/Winged helix DNA-binding domain"/>
    <property type="match status" value="1"/>
</dbReference>
<evidence type="ECO:0000313" key="5">
    <source>
        <dbReference type="Proteomes" id="UP000030625"/>
    </source>
</evidence>
<dbReference type="Pfam" id="PF00294">
    <property type="entry name" value="PfkB"/>
    <property type="match status" value="1"/>
</dbReference>
<evidence type="ECO:0000313" key="4">
    <source>
        <dbReference type="EMBL" id="AIZ14178.1"/>
    </source>
</evidence>
<proteinExistence type="predicted"/>
<dbReference type="PANTHER" id="PTHR10584:SF166">
    <property type="entry name" value="RIBOKINASE"/>
    <property type="match status" value="1"/>
</dbReference>
<keyword evidence="1" id="KW-0808">Transferase</keyword>
<dbReference type="PROSITE" id="PS00583">
    <property type="entry name" value="PFKB_KINASES_1"/>
    <property type="match status" value="1"/>
</dbReference>
<dbReference type="EMBL" id="CP007456">
    <property type="protein sequence ID" value="AIZ14178.1"/>
    <property type="molecule type" value="Genomic_DNA"/>
</dbReference>
<feature type="domain" description="Carbohydrate kinase PfkB" evidence="3">
    <location>
        <begin position="61"/>
        <end position="346"/>
    </location>
</feature>
<organism evidence="4 5">
    <name type="scientific">Bifidobacterium catenulatum PV20-2</name>
    <dbReference type="NCBI Taxonomy" id="1447716"/>
    <lineage>
        <taxon>Bacteria</taxon>
        <taxon>Bacillati</taxon>
        <taxon>Actinomycetota</taxon>
        <taxon>Actinomycetes</taxon>
        <taxon>Bifidobacteriales</taxon>
        <taxon>Bifidobacteriaceae</taxon>
        <taxon>Bifidobacterium</taxon>
    </lineage>
</organism>
<evidence type="ECO:0000259" key="3">
    <source>
        <dbReference type="Pfam" id="PF00294"/>
    </source>
</evidence>
<dbReference type="Gene3D" id="3.40.1190.20">
    <property type="match status" value="1"/>
</dbReference>
<dbReference type="GO" id="GO:0016301">
    <property type="term" value="F:kinase activity"/>
    <property type="evidence" value="ECO:0007669"/>
    <property type="project" value="UniProtKB-KW"/>
</dbReference>
<dbReference type="HOGENOM" id="CLU_027634_11_2_11"/>
<dbReference type="InterPro" id="IPR036390">
    <property type="entry name" value="WH_DNA-bd_sf"/>
</dbReference>
<dbReference type="STRING" id="1447716.AH68_02950"/>
<gene>
    <name evidence="4" type="ORF">AH68_02950</name>
</gene>
<dbReference type="RefSeq" id="WP_039197487.1">
    <property type="nucleotide sequence ID" value="NZ_CP007456.1"/>
</dbReference>
<name>A0A0A7I1L9_9BIFI</name>
<sequence length="370" mass="39762">MALTERERQILKKIEQNPMISQNELAEWCGITRSGVAAHISNLMKKGYIQGKGYVLTPPRYVAVIGAINMDVYGIADNDVVGESSNVGSIVSTVGGIARNVSFNLGHLGVRNYLISVYGDDEDGEHVRSDSFANGIDITYCRQLPNASTSRYLSVVDADGKQIVALDDMKISESITPEFLEQREPVIVNAEAVVIDSSLPSQTLAWVCSKVSRPIFARVVSVNKAERLVPVLGNVDTLVLSEAESQLISGIAVHDERTAHTCMEALAKAGVKHALMFVQGLGLIYRGDEETVTVPLPKGDSHALQLENGAASGAMSALLWARMEGRNDVESARLAAAAASLSMRQVPAVFPDLDAHALFECVGLSVADDR</sequence>
<dbReference type="OrthoDB" id="9808601at2"/>